<dbReference type="InterPro" id="IPR026581">
    <property type="entry name" value="TCP10L/CENPJ"/>
</dbReference>
<dbReference type="AlphaFoldDB" id="A0A9P0ASN6"/>
<evidence type="ECO:0008006" key="8">
    <source>
        <dbReference type="Google" id="ProtNLM"/>
    </source>
</evidence>
<evidence type="ECO:0000256" key="2">
    <source>
        <dbReference type="SAM" id="Coils"/>
    </source>
</evidence>
<dbReference type="OrthoDB" id="10252174at2759"/>
<dbReference type="Proteomes" id="UP001154078">
    <property type="component" value="Chromosome 10"/>
</dbReference>
<evidence type="ECO:0000259" key="4">
    <source>
        <dbReference type="Pfam" id="PF07202"/>
    </source>
</evidence>
<dbReference type="GO" id="GO:0005814">
    <property type="term" value="C:centriole"/>
    <property type="evidence" value="ECO:0007669"/>
    <property type="project" value="TreeGrafter"/>
</dbReference>
<feature type="domain" description="Centromere protein J C-terminal" evidence="4">
    <location>
        <begin position="817"/>
        <end position="846"/>
    </location>
</feature>
<name>A0A9P0ASN6_BRAAE</name>
<dbReference type="GO" id="GO:0061511">
    <property type="term" value="P:centriole elongation"/>
    <property type="evidence" value="ECO:0007669"/>
    <property type="project" value="TreeGrafter"/>
</dbReference>
<dbReference type="Gene3D" id="2.60.450.20">
    <property type="match status" value="1"/>
</dbReference>
<dbReference type="GO" id="GO:0005813">
    <property type="term" value="C:centrosome"/>
    <property type="evidence" value="ECO:0007669"/>
    <property type="project" value="TreeGrafter"/>
</dbReference>
<protein>
    <recommendedName>
        <fullName evidence="8">Centromere protein J</fullName>
    </recommendedName>
</protein>
<feature type="compositionally biased region" description="Low complexity" evidence="3">
    <location>
        <begin position="321"/>
        <end position="332"/>
    </location>
</feature>
<feature type="region of interest" description="Disordered" evidence="3">
    <location>
        <begin position="251"/>
        <end position="270"/>
    </location>
</feature>
<dbReference type="InterPro" id="IPR009852">
    <property type="entry name" value="CENPJ_C_dom"/>
</dbReference>
<keyword evidence="7" id="KW-1185">Reference proteome</keyword>
<dbReference type="InterPro" id="IPR058029">
    <property type="entry name" value="Tubulin-bd_CENPJ"/>
</dbReference>
<dbReference type="Pfam" id="PF25779">
    <property type="entry name" value="Tubulin-bind_CPAP"/>
    <property type="match status" value="1"/>
</dbReference>
<dbReference type="PANTHER" id="PTHR10331:SF6">
    <property type="entry name" value="SPINDLE ASSEMBLY ABNORMAL 4"/>
    <property type="match status" value="1"/>
</dbReference>
<keyword evidence="2" id="KW-0175">Coiled coil</keyword>
<feature type="domain" description="Centromere protein J C-terminal" evidence="4">
    <location>
        <begin position="779"/>
        <end position="813"/>
    </location>
</feature>
<dbReference type="InterPro" id="IPR047002">
    <property type="entry name" value="Tcp10_C_sf"/>
</dbReference>
<proteinExistence type="inferred from homology"/>
<dbReference type="GO" id="GO:0060271">
    <property type="term" value="P:cilium assembly"/>
    <property type="evidence" value="ECO:0007669"/>
    <property type="project" value="TreeGrafter"/>
</dbReference>
<accession>A0A9P0ASN6</accession>
<dbReference type="PANTHER" id="PTHR10331">
    <property type="entry name" value="T COMPLEX PROTEIN 10"/>
    <property type="match status" value="1"/>
</dbReference>
<evidence type="ECO:0000256" key="1">
    <source>
        <dbReference type="ARBA" id="ARBA00005627"/>
    </source>
</evidence>
<sequence length="862" mass="98262">MAAYQKCLQDLKHWQTIAETSYGYNLTERANGLSNKNVSVSNEVSYEENTSNSGPPVLTVEVFDHIEVANNKPFEVLLEEKLREENGAVPNDFSNNCKPKKPFLKKGTGLNRFKSSINYANHSTNKRRVKKLTGLKGLKIAHRSPSRSEVSPKQFSFDLTPLKIPEVSIKPKTKWSTSESFNKIIESPTKILRKSPRDEKQSSLAEGDGLGVLEWVPPVLETDDPKVDSVKKSGAIMSRINEFAKRKFGLGNRKNSADRESPNTTPTKFETTDNQDLQIFEALEKRADNSSFCSTNSSVLRILSSTPRSLKSTKNKEELSPTKPQSTSSTPKAKIELENKLKLLDEKTEVINNFISKLKLIKENETDDSTRADLDSEDIWSSTGGSLSYSSSPDQFSNLNTTPKVKENFENTSFNSTLNQNCVECDKRMNEISKKDATIKKLKEENDRVNDYSKNLRKDREELNRKIRKLEEDFDEEKANLMEDVEDLHKKLQREKQIFESYKKNVHNIRKDQDDLTHLRQELIETKELLKLKETKNGATTARLRSQLKILEKENNDLKTQVEKLNRDNAKLKANQNLSRRPSETKMLSEINKNLAKLTEETKKTQNVGNGSEKILKKTEKKENINISRKASFPQENTSDELTSMESTVFGNLSLEKQYENVFGQLPAQNSSLNESKKEKIETILPDGSRQIKYSNGNVKNISADGANIVVKYYNNDIKETDTIKNIVKYFYSINNTWHTTFDDGTEYIEFPSGQSEKKYADGRCEIFYADGVMQTKFNDGKEEVKYTDGSVLNIDSNGRRVLVLPNGQKEIHTETEKRREYPDGTVKILYPDGSQETRYSNGRIRKKDPSGILILDTKIDE</sequence>
<gene>
    <name evidence="6" type="ORF">MELIAE_LOCUS2139</name>
</gene>
<dbReference type="EMBL" id="OV121141">
    <property type="protein sequence ID" value="CAH0548730.1"/>
    <property type="molecule type" value="Genomic_DNA"/>
</dbReference>
<evidence type="ECO:0000256" key="3">
    <source>
        <dbReference type="SAM" id="MobiDB-lite"/>
    </source>
</evidence>
<feature type="region of interest" description="Disordered" evidence="3">
    <location>
        <begin position="310"/>
        <end position="333"/>
    </location>
</feature>
<feature type="coiled-coil region" evidence="2">
    <location>
        <begin position="541"/>
        <end position="608"/>
    </location>
</feature>
<evidence type="ECO:0000313" key="7">
    <source>
        <dbReference type="Proteomes" id="UP001154078"/>
    </source>
</evidence>
<dbReference type="GO" id="GO:0015631">
    <property type="term" value="F:tubulin binding"/>
    <property type="evidence" value="ECO:0007669"/>
    <property type="project" value="TreeGrafter"/>
</dbReference>
<feature type="coiled-coil region" evidence="2">
    <location>
        <begin position="435"/>
        <end position="505"/>
    </location>
</feature>
<dbReference type="Pfam" id="PF07202">
    <property type="entry name" value="Tcp10_C"/>
    <property type="match status" value="2"/>
</dbReference>
<comment type="similarity">
    <text evidence="1">Belongs to the TCP10 family.</text>
</comment>
<organism evidence="6 7">
    <name type="scientific">Brassicogethes aeneus</name>
    <name type="common">Rape pollen beetle</name>
    <name type="synonym">Meligethes aeneus</name>
    <dbReference type="NCBI Taxonomy" id="1431903"/>
    <lineage>
        <taxon>Eukaryota</taxon>
        <taxon>Metazoa</taxon>
        <taxon>Ecdysozoa</taxon>
        <taxon>Arthropoda</taxon>
        <taxon>Hexapoda</taxon>
        <taxon>Insecta</taxon>
        <taxon>Pterygota</taxon>
        <taxon>Neoptera</taxon>
        <taxon>Endopterygota</taxon>
        <taxon>Coleoptera</taxon>
        <taxon>Polyphaga</taxon>
        <taxon>Cucujiformia</taxon>
        <taxon>Nitidulidae</taxon>
        <taxon>Meligethinae</taxon>
        <taxon>Brassicogethes</taxon>
    </lineage>
</organism>
<evidence type="ECO:0000313" key="6">
    <source>
        <dbReference type="EMBL" id="CAH0548730.1"/>
    </source>
</evidence>
<evidence type="ECO:0000259" key="5">
    <source>
        <dbReference type="Pfam" id="PF25779"/>
    </source>
</evidence>
<reference evidence="6" key="1">
    <citation type="submission" date="2021-12" db="EMBL/GenBank/DDBJ databases">
        <authorList>
            <person name="King R."/>
        </authorList>
    </citation>
    <scope>NUCLEOTIDE SEQUENCE</scope>
</reference>
<feature type="domain" description="CENPJ tubulin-binding region" evidence="5">
    <location>
        <begin position="70"/>
        <end position="114"/>
    </location>
</feature>